<reference evidence="1" key="1">
    <citation type="submission" date="2022-10" db="EMBL/GenBank/DDBJ databases">
        <title>YIM 151497 complete genome.</title>
        <authorList>
            <person name="Chen X."/>
        </authorList>
    </citation>
    <scope>NUCLEOTIDE SEQUENCE</scope>
    <source>
        <strain evidence="1">YIM 151497</strain>
    </source>
</reference>
<dbReference type="Proteomes" id="UP001163882">
    <property type="component" value="Chromosome"/>
</dbReference>
<sequence length="58" mass="6228">MSDKQAEVRAIIENTLSELKAAGMSPDNAAALLVVQGAIRIEEPRKRAEMAEFVASTV</sequence>
<keyword evidence="2" id="KW-1185">Reference proteome</keyword>
<gene>
    <name evidence="1" type="ORF">OF122_11320</name>
</gene>
<organism evidence="1 2">
    <name type="scientific">Pelagibacterium flavum</name>
    <dbReference type="NCBI Taxonomy" id="2984530"/>
    <lineage>
        <taxon>Bacteria</taxon>
        <taxon>Pseudomonadati</taxon>
        <taxon>Pseudomonadota</taxon>
        <taxon>Alphaproteobacteria</taxon>
        <taxon>Hyphomicrobiales</taxon>
        <taxon>Devosiaceae</taxon>
        <taxon>Pelagibacterium</taxon>
    </lineage>
</organism>
<evidence type="ECO:0000313" key="2">
    <source>
        <dbReference type="Proteomes" id="UP001163882"/>
    </source>
</evidence>
<protein>
    <submittedName>
        <fullName evidence="1">Uncharacterized protein</fullName>
    </submittedName>
</protein>
<name>A0ABY6IJY8_9HYPH</name>
<proteinExistence type="predicted"/>
<accession>A0ABY6IJY8</accession>
<evidence type="ECO:0000313" key="1">
    <source>
        <dbReference type="EMBL" id="UYQ70664.1"/>
    </source>
</evidence>
<dbReference type="EMBL" id="CP107716">
    <property type="protein sequence ID" value="UYQ70664.1"/>
    <property type="molecule type" value="Genomic_DNA"/>
</dbReference>
<dbReference type="RefSeq" id="WP_264224353.1">
    <property type="nucleotide sequence ID" value="NZ_CP107716.1"/>
</dbReference>